<organism evidence="2 3">
    <name type="scientific">Rubroshorea leprosula</name>
    <dbReference type="NCBI Taxonomy" id="152421"/>
    <lineage>
        <taxon>Eukaryota</taxon>
        <taxon>Viridiplantae</taxon>
        <taxon>Streptophyta</taxon>
        <taxon>Embryophyta</taxon>
        <taxon>Tracheophyta</taxon>
        <taxon>Spermatophyta</taxon>
        <taxon>Magnoliopsida</taxon>
        <taxon>eudicotyledons</taxon>
        <taxon>Gunneridae</taxon>
        <taxon>Pentapetalae</taxon>
        <taxon>rosids</taxon>
        <taxon>malvids</taxon>
        <taxon>Malvales</taxon>
        <taxon>Dipterocarpaceae</taxon>
        <taxon>Rubroshorea</taxon>
    </lineage>
</organism>
<gene>
    <name evidence="2" type="ORF">SLEP1_g21353</name>
</gene>
<dbReference type="EMBL" id="BPVZ01000031">
    <property type="protein sequence ID" value="GKV09920.1"/>
    <property type="molecule type" value="Genomic_DNA"/>
</dbReference>
<dbReference type="AlphaFoldDB" id="A0AAV5JD40"/>
<keyword evidence="3" id="KW-1185">Reference proteome</keyword>
<name>A0AAV5JD40_9ROSI</name>
<comment type="caution">
    <text evidence="2">The sequence shown here is derived from an EMBL/GenBank/DDBJ whole genome shotgun (WGS) entry which is preliminary data.</text>
</comment>
<evidence type="ECO:0000313" key="2">
    <source>
        <dbReference type="EMBL" id="GKV09920.1"/>
    </source>
</evidence>
<dbReference type="Proteomes" id="UP001054252">
    <property type="component" value="Unassembled WGS sequence"/>
</dbReference>
<feature type="region of interest" description="Disordered" evidence="1">
    <location>
        <begin position="35"/>
        <end position="54"/>
    </location>
</feature>
<evidence type="ECO:0000313" key="3">
    <source>
        <dbReference type="Proteomes" id="UP001054252"/>
    </source>
</evidence>
<proteinExistence type="predicted"/>
<sequence>MENFHPNAERSRLTSLECEEFNSCREFPNQQLLKKKASKVSTRAGMNRNSPENLTKFGNWEEKILATS</sequence>
<accession>A0AAV5JD40</accession>
<protein>
    <submittedName>
        <fullName evidence="2">Uncharacterized protein</fullName>
    </submittedName>
</protein>
<reference evidence="2 3" key="1">
    <citation type="journal article" date="2021" name="Commun. Biol.">
        <title>The genome of Shorea leprosula (Dipterocarpaceae) highlights the ecological relevance of drought in aseasonal tropical rainforests.</title>
        <authorList>
            <person name="Ng K.K.S."/>
            <person name="Kobayashi M.J."/>
            <person name="Fawcett J.A."/>
            <person name="Hatakeyama M."/>
            <person name="Paape T."/>
            <person name="Ng C.H."/>
            <person name="Ang C.C."/>
            <person name="Tnah L.H."/>
            <person name="Lee C.T."/>
            <person name="Nishiyama T."/>
            <person name="Sese J."/>
            <person name="O'Brien M.J."/>
            <person name="Copetti D."/>
            <person name="Mohd Noor M.I."/>
            <person name="Ong R.C."/>
            <person name="Putra M."/>
            <person name="Sireger I.Z."/>
            <person name="Indrioko S."/>
            <person name="Kosugi Y."/>
            <person name="Izuno A."/>
            <person name="Isagi Y."/>
            <person name="Lee S.L."/>
            <person name="Shimizu K.K."/>
        </authorList>
    </citation>
    <scope>NUCLEOTIDE SEQUENCE [LARGE SCALE GENOMIC DNA]</scope>
    <source>
        <strain evidence="2">214</strain>
    </source>
</reference>
<evidence type="ECO:0000256" key="1">
    <source>
        <dbReference type="SAM" id="MobiDB-lite"/>
    </source>
</evidence>